<keyword evidence="9" id="KW-1185">Reference proteome</keyword>
<evidence type="ECO:0000256" key="2">
    <source>
        <dbReference type="ARBA" id="ARBA00022448"/>
    </source>
</evidence>
<keyword evidence="6 7" id="KW-0066">ATP synthesis</keyword>
<dbReference type="PANTHER" id="PTHR11910">
    <property type="entry name" value="ATP SYNTHASE DELTA CHAIN"/>
    <property type="match status" value="1"/>
</dbReference>
<dbReference type="NCBIfam" id="TIGR01145">
    <property type="entry name" value="ATP_synt_delta"/>
    <property type="match status" value="1"/>
</dbReference>
<evidence type="ECO:0000256" key="5">
    <source>
        <dbReference type="ARBA" id="ARBA00023136"/>
    </source>
</evidence>
<sequence>MAGVSSESLAAAQEQLEPRLATAELSLAEELFVTLGLLDGNAGLRRALTDPAREGKDKAALLSRLVTGKVSAAAEATAADLAAARWRSARDIGDALETLAATTAVAVAERQGGSAGLDALEGQLFKFTQVVGSSHELQRALDEPQADADAKASLAFKLVPEAGEPARLLIRQAVVAPRGLKPVELVGRFIELVAKRQQRWIAHVSVTRPLTGEQSNRLQTGLNNLYGRELNLNVSVEPELIGGIRVAVGDEILDASTVARLSELRRRLVG</sequence>
<organism evidence="8 9">
    <name type="scientific">Zhihengliuella salsuginis</name>
    <dbReference type="NCBI Taxonomy" id="578222"/>
    <lineage>
        <taxon>Bacteria</taxon>
        <taxon>Bacillati</taxon>
        <taxon>Actinomycetota</taxon>
        <taxon>Actinomycetes</taxon>
        <taxon>Micrococcales</taxon>
        <taxon>Micrococcaceae</taxon>
        <taxon>Zhihengliuella</taxon>
    </lineage>
</organism>
<keyword evidence="7" id="KW-1003">Cell membrane</keyword>
<dbReference type="PRINTS" id="PR00125">
    <property type="entry name" value="ATPASEDELTA"/>
</dbReference>
<keyword evidence="3 7" id="KW-0375">Hydrogen ion transport</keyword>
<dbReference type="Pfam" id="PF00213">
    <property type="entry name" value="OSCP"/>
    <property type="match status" value="1"/>
</dbReference>
<evidence type="ECO:0000256" key="3">
    <source>
        <dbReference type="ARBA" id="ARBA00022781"/>
    </source>
</evidence>
<evidence type="ECO:0000256" key="1">
    <source>
        <dbReference type="ARBA" id="ARBA00004370"/>
    </source>
</evidence>
<proteinExistence type="inferred from homology"/>
<comment type="function">
    <text evidence="7">F(1)F(0) ATP synthase produces ATP from ADP in the presence of a proton or sodium gradient. F-type ATPases consist of two structural domains, F(1) containing the extramembraneous catalytic core and F(0) containing the membrane proton channel, linked together by a central stalk and a peripheral stalk. During catalysis, ATP synthesis in the catalytic domain of F(1) is coupled via a rotary mechanism of the central stalk subunits to proton translocation.</text>
</comment>
<dbReference type="EMBL" id="BMXK01000008">
    <property type="protein sequence ID" value="GHD08559.1"/>
    <property type="molecule type" value="Genomic_DNA"/>
</dbReference>
<comment type="caution">
    <text evidence="8">The sequence shown here is derived from an EMBL/GenBank/DDBJ whole genome shotgun (WGS) entry which is preliminary data.</text>
</comment>
<name>A0ABQ3GK84_9MICC</name>
<evidence type="ECO:0000313" key="8">
    <source>
        <dbReference type="EMBL" id="GHD08559.1"/>
    </source>
</evidence>
<accession>A0ABQ3GK84</accession>
<evidence type="ECO:0000313" key="9">
    <source>
        <dbReference type="Proteomes" id="UP000642819"/>
    </source>
</evidence>
<dbReference type="Proteomes" id="UP000642819">
    <property type="component" value="Unassembled WGS sequence"/>
</dbReference>
<keyword evidence="5 7" id="KW-0472">Membrane</keyword>
<comment type="subcellular location">
    <subcellularLocation>
        <location evidence="7">Cell membrane</location>
        <topology evidence="7">Peripheral membrane protein</topology>
    </subcellularLocation>
    <subcellularLocation>
        <location evidence="1">Membrane</location>
    </subcellularLocation>
</comment>
<gene>
    <name evidence="7 8" type="primary">atpH</name>
    <name evidence="8" type="ORF">GCM10008096_20330</name>
</gene>
<evidence type="ECO:0000256" key="7">
    <source>
        <dbReference type="HAMAP-Rule" id="MF_01416"/>
    </source>
</evidence>
<evidence type="ECO:0000256" key="6">
    <source>
        <dbReference type="ARBA" id="ARBA00023310"/>
    </source>
</evidence>
<evidence type="ECO:0000256" key="4">
    <source>
        <dbReference type="ARBA" id="ARBA00023065"/>
    </source>
</evidence>
<dbReference type="RefSeq" id="WP_189350183.1">
    <property type="nucleotide sequence ID" value="NZ_BMXK01000008.1"/>
</dbReference>
<keyword evidence="2 7" id="KW-0813">Transport</keyword>
<keyword evidence="7" id="KW-0139">CF(1)</keyword>
<dbReference type="InterPro" id="IPR000711">
    <property type="entry name" value="ATPase_OSCP/dsu"/>
</dbReference>
<keyword evidence="4 7" id="KW-0406">Ion transport</keyword>
<protein>
    <recommendedName>
        <fullName evidence="7">ATP synthase subunit delta</fullName>
    </recommendedName>
    <alternativeName>
        <fullName evidence="7">ATP synthase F(1) sector subunit delta</fullName>
    </alternativeName>
    <alternativeName>
        <fullName evidence="7">F-type ATPase subunit delta</fullName>
        <shortName evidence="7">F-ATPase subunit delta</shortName>
    </alternativeName>
</protein>
<dbReference type="NCBIfam" id="NF009967">
    <property type="entry name" value="PRK13430.1"/>
    <property type="match status" value="1"/>
</dbReference>
<dbReference type="HAMAP" id="MF_01416">
    <property type="entry name" value="ATP_synth_delta_bact"/>
    <property type="match status" value="1"/>
</dbReference>
<comment type="function">
    <text evidence="7">This protein is part of the stalk that links CF(0) to CF(1). It either transmits conformational changes from CF(0) to CF(1) or is implicated in proton conduction.</text>
</comment>
<comment type="similarity">
    <text evidence="7">Belongs to the ATPase delta chain family.</text>
</comment>
<reference evidence="9" key="1">
    <citation type="journal article" date="2019" name="Int. J. Syst. Evol. Microbiol.">
        <title>The Global Catalogue of Microorganisms (GCM) 10K type strain sequencing project: providing services to taxonomists for standard genome sequencing and annotation.</title>
        <authorList>
            <consortium name="The Broad Institute Genomics Platform"/>
            <consortium name="The Broad Institute Genome Sequencing Center for Infectious Disease"/>
            <person name="Wu L."/>
            <person name="Ma J."/>
        </authorList>
    </citation>
    <scope>NUCLEOTIDE SEQUENCE [LARGE SCALE GENOMIC DNA]</scope>
    <source>
        <strain evidence="9">KCTC 19466</strain>
    </source>
</reference>